<accession>A0A310SWD7</accession>
<reference evidence="1 2" key="1">
    <citation type="submission" date="2015-07" db="EMBL/GenBank/DDBJ databases">
        <title>The genome of Eufriesea mexicana.</title>
        <authorList>
            <person name="Pan H."/>
            <person name="Kapheim K."/>
        </authorList>
    </citation>
    <scope>NUCLEOTIDE SEQUENCE [LARGE SCALE GENOMIC DNA]</scope>
    <source>
        <strain evidence="1">0111107269</strain>
        <tissue evidence="1">Whole body</tissue>
    </source>
</reference>
<organism evidence="1 2">
    <name type="scientific">Eufriesea mexicana</name>
    <dbReference type="NCBI Taxonomy" id="516756"/>
    <lineage>
        <taxon>Eukaryota</taxon>
        <taxon>Metazoa</taxon>
        <taxon>Ecdysozoa</taxon>
        <taxon>Arthropoda</taxon>
        <taxon>Hexapoda</taxon>
        <taxon>Insecta</taxon>
        <taxon>Pterygota</taxon>
        <taxon>Neoptera</taxon>
        <taxon>Endopterygota</taxon>
        <taxon>Hymenoptera</taxon>
        <taxon>Apocrita</taxon>
        <taxon>Aculeata</taxon>
        <taxon>Apoidea</taxon>
        <taxon>Anthophila</taxon>
        <taxon>Apidae</taxon>
        <taxon>Eufriesea</taxon>
    </lineage>
</organism>
<sequence>MMVISALKHVANAATNAVHSATNSTGTGHGHANSEAKYDEIGFEEDGIHGFGLPRVKLDSFGLIRV</sequence>
<evidence type="ECO:0000313" key="1">
    <source>
        <dbReference type="EMBL" id="OAD62163.1"/>
    </source>
</evidence>
<dbReference type="EMBL" id="KQ759883">
    <property type="protein sequence ID" value="OAD62163.1"/>
    <property type="molecule type" value="Genomic_DNA"/>
</dbReference>
<keyword evidence="2" id="KW-1185">Reference proteome</keyword>
<gene>
    <name evidence="1" type="ORF">WN48_07417</name>
</gene>
<dbReference type="AlphaFoldDB" id="A0A310SWD7"/>
<dbReference type="Proteomes" id="UP000250275">
    <property type="component" value="Unassembled WGS sequence"/>
</dbReference>
<protein>
    <submittedName>
        <fullName evidence="1">Uncharacterized protein</fullName>
    </submittedName>
</protein>
<proteinExistence type="predicted"/>
<name>A0A310SWD7_9HYME</name>
<evidence type="ECO:0000313" key="2">
    <source>
        <dbReference type="Proteomes" id="UP000250275"/>
    </source>
</evidence>